<feature type="domain" description="HD-GYP" evidence="2">
    <location>
        <begin position="36"/>
        <end position="219"/>
    </location>
</feature>
<evidence type="ECO:0000259" key="2">
    <source>
        <dbReference type="PROSITE" id="PS51832"/>
    </source>
</evidence>
<dbReference type="AlphaFoldDB" id="A0A660SCH4"/>
<dbReference type="InterPro" id="IPR006675">
    <property type="entry name" value="HDIG_dom"/>
</dbReference>
<evidence type="ECO:0000259" key="1">
    <source>
        <dbReference type="PROSITE" id="PS51831"/>
    </source>
</evidence>
<organism evidence="3 4">
    <name type="scientific">candidate division WOR-3 bacterium</name>
    <dbReference type="NCBI Taxonomy" id="2052148"/>
    <lineage>
        <taxon>Bacteria</taxon>
        <taxon>Bacteria division WOR-3</taxon>
    </lineage>
</organism>
<dbReference type="SMART" id="SM00471">
    <property type="entry name" value="HDc"/>
    <property type="match status" value="1"/>
</dbReference>
<dbReference type="InterPro" id="IPR006674">
    <property type="entry name" value="HD_domain"/>
</dbReference>
<dbReference type="InterPro" id="IPR003607">
    <property type="entry name" value="HD/PDEase_dom"/>
</dbReference>
<evidence type="ECO:0000313" key="3">
    <source>
        <dbReference type="EMBL" id="RKX68272.1"/>
    </source>
</evidence>
<dbReference type="Pfam" id="PF13487">
    <property type="entry name" value="HD_5"/>
    <property type="match status" value="1"/>
</dbReference>
<dbReference type="PROSITE" id="PS51832">
    <property type="entry name" value="HD_GYP"/>
    <property type="match status" value="1"/>
</dbReference>
<dbReference type="PANTHER" id="PTHR43155:SF2">
    <property type="entry name" value="CYCLIC DI-GMP PHOSPHODIESTERASE PA4108"/>
    <property type="match status" value="1"/>
</dbReference>
<feature type="domain" description="HD" evidence="1">
    <location>
        <begin position="58"/>
        <end position="180"/>
    </location>
</feature>
<comment type="caution">
    <text evidence="3">The sequence shown here is derived from an EMBL/GenBank/DDBJ whole genome shotgun (WGS) entry which is preliminary data.</text>
</comment>
<sequence length="219" mass="24806">MRAGTSLRVTVRDLIGYIKGLRMLLTDGQLEAFNRTIKPLILLTDAQSSYCTIEEGVEGSHSIRVARLARRVGEILGLRFREVLNLECAALFHDIGKLLIERHLFLKNARLTHEEFEKVKFHVTAGVSIIYQFDFLNSIVPAVYDHHERWDGSGYPNKKAGERISLEGRILSLADAYDAMTTPRPYRGALGSSRAKEEIEKNAGTQFDPEIAKIFIREF</sequence>
<dbReference type="InterPro" id="IPR037522">
    <property type="entry name" value="HD_GYP_dom"/>
</dbReference>
<accession>A0A660SCH4</accession>
<gene>
    <name evidence="3" type="ORF">DRP53_11050</name>
</gene>
<evidence type="ECO:0000313" key="4">
    <source>
        <dbReference type="Proteomes" id="UP000268469"/>
    </source>
</evidence>
<dbReference type="PANTHER" id="PTHR43155">
    <property type="entry name" value="CYCLIC DI-GMP PHOSPHODIESTERASE PA4108-RELATED"/>
    <property type="match status" value="1"/>
</dbReference>
<proteinExistence type="predicted"/>
<dbReference type="Proteomes" id="UP000268469">
    <property type="component" value="Unassembled WGS sequence"/>
</dbReference>
<name>A0A660SCH4_UNCW3</name>
<reference evidence="3 4" key="1">
    <citation type="submission" date="2018-06" db="EMBL/GenBank/DDBJ databases">
        <title>Extensive metabolic versatility and redundancy in microbially diverse, dynamic hydrothermal sediments.</title>
        <authorList>
            <person name="Dombrowski N."/>
            <person name="Teske A."/>
            <person name="Baker B.J."/>
        </authorList>
    </citation>
    <scope>NUCLEOTIDE SEQUENCE [LARGE SCALE GENOMIC DNA]</scope>
    <source>
        <strain evidence="3">B36_G15</strain>
    </source>
</reference>
<dbReference type="PROSITE" id="PS51831">
    <property type="entry name" value="HD"/>
    <property type="match status" value="1"/>
</dbReference>
<protein>
    <submittedName>
        <fullName evidence="3">Uncharacterized protein</fullName>
    </submittedName>
</protein>
<dbReference type="EMBL" id="QNBE01000183">
    <property type="protein sequence ID" value="RKX68272.1"/>
    <property type="molecule type" value="Genomic_DNA"/>
</dbReference>
<dbReference type="NCBIfam" id="TIGR00277">
    <property type="entry name" value="HDIG"/>
    <property type="match status" value="1"/>
</dbReference>
<dbReference type="SUPFAM" id="SSF109604">
    <property type="entry name" value="HD-domain/PDEase-like"/>
    <property type="match status" value="1"/>
</dbReference>
<dbReference type="CDD" id="cd00077">
    <property type="entry name" value="HDc"/>
    <property type="match status" value="1"/>
</dbReference>
<dbReference type="Gene3D" id="1.10.3210.10">
    <property type="entry name" value="Hypothetical protein af1432"/>
    <property type="match status" value="1"/>
</dbReference>